<dbReference type="Proteomes" id="UP000284902">
    <property type="component" value="Unassembled WGS sequence"/>
</dbReference>
<reference evidence="1 2" key="1">
    <citation type="submission" date="2018-08" db="EMBL/GenBank/DDBJ databases">
        <title>A genome reference for cultivated species of the human gut microbiota.</title>
        <authorList>
            <person name="Zou Y."/>
            <person name="Xue W."/>
            <person name="Luo G."/>
        </authorList>
    </citation>
    <scope>NUCLEOTIDE SEQUENCE [LARGE SCALE GENOMIC DNA]</scope>
    <source>
        <strain evidence="1 2">AM25-1LB</strain>
    </source>
</reference>
<sequence>MIDNKSESIIDNHVLNRKIVYAINKAISDDVPQEIRENRLETNNRHIFAAGDYINDNLRKHVVKDEVELLAFNRYAWEGRILIDRANRVTYTISTHQTLRNIIRKNRNRPHYLQSILYAENSDCEGLTKQLSIGDLYPDFVGSSFDAEELEEDYDKIMQGSINKADGYKHYIIVYTSEHHTISDIEMLLLDKDFAEVDKISLMEYVNPDFASLTERGYDATEEQGEKEEEVRTLPLKLKPGVKPALRAMEEEV</sequence>
<evidence type="ECO:0000313" key="1">
    <source>
        <dbReference type="EMBL" id="RHF58906.1"/>
    </source>
</evidence>
<organism evidence="1 2">
    <name type="scientific">[Ruminococcus] lactaris</name>
    <dbReference type="NCBI Taxonomy" id="46228"/>
    <lineage>
        <taxon>Bacteria</taxon>
        <taxon>Bacillati</taxon>
        <taxon>Bacillota</taxon>
        <taxon>Clostridia</taxon>
        <taxon>Lachnospirales</taxon>
        <taxon>Lachnospiraceae</taxon>
        <taxon>Mediterraneibacter</taxon>
    </lineage>
</organism>
<dbReference type="Pfam" id="PF19448">
    <property type="entry name" value="DUF5986"/>
    <property type="match status" value="1"/>
</dbReference>
<dbReference type="InterPro" id="IPR046028">
    <property type="entry name" value="DUF5986"/>
</dbReference>
<evidence type="ECO:0000313" key="2">
    <source>
        <dbReference type="Proteomes" id="UP000284902"/>
    </source>
</evidence>
<dbReference type="RefSeq" id="WP_118213039.1">
    <property type="nucleotide sequence ID" value="NZ_JAQEAN010000028.1"/>
</dbReference>
<name>A0A414P2J7_9FIRM</name>
<comment type="caution">
    <text evidence="1">The sequence shown here is derived from an EMBL/GenBank/DDBJ whole genome shotgun (WGS) entry which is preliminary data.</text>
</comment>
<gene>
    <name evidence="1" type="ORF">DW672_09910</name>
</gene>
<dbReference type="AlphaFoldDB" id="A0A414P2J7"/>
<protein>
    <submittedName>
        <fullName evidence="1">Uncharacterized protein</fullName>
    </submittedName>
</protein>
<dbReference type="EMBL" id="QRHG01000027">
    <property type="protein sequence ID" value="RHF58906.1"/>
    <property type="molecule type" value="Genomic_DNA"/>
</dbReference>
<proteinExistence type="predicted"/>
<accession>A0A414P2J7</accession>